<evidence type="ECO:0000313" key="9">
    <source>
        <dbReference type="Proteomes" id="UP001190926"/>
    </source>
</evidence>
<feature type="region of interest" description="Disordered" evidence="6">
    <location>
        <begin position="105"/>
        <end position="128"/>
    </location>
</feature>
<dbReference type="GO" id="GO:0005634">
    <property type="term" value="C:nucleus"/>
    <property type="evidence" value="ECO:0007669"/>
    <property type="project" value="UniProtKB-SubCell"/>
</dbReference>
<feature type="region of interest" description="Disordered" evidence="6">
    <location>
        <begin position="241"/>
        <end position="299"/>
    </location>
</feature>
<feature type="compositionally biased region" description="Basic and acidic residues" evidence="6">
    <location>
        <begin position="188"/>
        <end position="205"/>
    </location>
</feature>
<dbReference type="GO" id="GO:0046983">
    <property type="term" value="F:protein dimerization activity"/>
    <property type="evidence" value="ECO:0007669"/>
    <property type="project" value="InterPro"/>
</dbReference>
<dbReference type="Pfam" id="PF00010">
    <property type="entry name" value="HLH"/>
    <property type="match status" value="1"/>
</dbReference>
<comment type="caution">
    <text evidence="8">The sequence shown here is derived from an EMBL/GenBank/DDBJ whole genome shotgun (WGS) entry which is preliminary data.</text>
</comment>
<feature type="compositionally biased region" description="Basic and acidic residues" evidence="6">
    <location>
        <begin position="412"/>
        <end position="430"/>
    </location>
</feature>
<gene>
    <name evidence="8" type="ORF">C2S53_016331</name>
</gene>
<dbReference type="InterPro" id="IPR036638">
    <property type="entry name" value="HLH_DNA-bd_sf"/>
</dbReference>
<keyword evidence="9" id="KW-1185">Reference proteome</keyword>
<name>A0AAD4JEV7_PERFH</name>
<keyword evidence="4" id="KW-0539">Nucleus</keyword>
<evidence type="ECO:0000256" key="4">
    <source>
        <dbReference type="ARBA" id="ARBA00023242"/>
    </source>
</evidence>
<proteinExistence type="predicted"/>
<evidence type="ECO:0000256" key="6">
    <source>
        <dbReference type="SAM" id="MobiDB-lite"/>
    </source>
</evidence>
<organism evidence="8 9">
    <name type="scientific">Perilla frutescens var. hirtella</name>
    <name type="common">Perilla citriodora</name>
    <name type="synonym">Perilla setoyensis</name>
    <dbReference type="NCBI Taxonomy" id="608512"/>
    <lineage>
        <taxon>Eukaryota</taxon>
        <taxon>Viridiplantae</taxon>
        <taxon>Streptophyta</taxon>
        <taxon>Embryophyta</taxon>
        <taxon>Tracheophyta</taxon>
        <taxon>Spermatophyta</taxon>
        <taxon>Magnoliopsida</taxon>
        <taxon>eudicotyledons</taxon>
        <taxon>Gunneridae</taxon>
        <taxon>Pentapetalae</taxon>
        <taxon>asterids</taxon>
        <taxon>lamiids</taxon>
        <taxon>Lamiales</taxon>
        <taxon>Lamiaceae</taxon>
        <taxon>Nepetoideae</taxon>
        <taxon>Elsholtzieae</taxon>
        <taxon>Perilla</taxon>
    </lineage>
</organism>
<evidence type="ECO:0000256" key="5">
    <source>
        <dbReference type="SAM" id="Coils"/>
    </source>
</evidence>
<feature type="region of interest" description="Disordered" evidence="6">
    <location>
        <begin position="338"/>
        <end position="654"/>
    </location>
</feature>
<dbReference type="Gene3D" id="4.10.280.10">
    <property type="entry name" value="Helix-loop-helix DNA-binding domain"/>
    <property type="match status" value="1"/>
</dbReference>
<evidence type="ECO:0000256" key="1">
    <source>
        <dbReference type="ARBA" id="ARBA00004123"/>
    </source>
</evidence>
<comment type="subcellular location">
    <subcellularLocation>
        <location evidence="1">Nucleus</location>
    </subcellularLocation>
</comment>
<protein>
    <recommendedName>
        <fullName evidence="7">BHLH domain-containing protein</fullName>
    </recommendedName>
</protein>
<keyword evidence="3" id="KW-0804">Transcription</keyword>
<evidence type="ECO:0000259" key="7">
    <source>
        <dbReference type="PROSITE" id="PS50888"/>
    </source>
</evidence>
<feature type="compositionally biased region" description="Polar residues" evidence="6">
    <location>
        <begin position="467"/>
        <end position="480"/>
    </location>
</feature>
<dbReference type="InterPro" id="IPR037731">
    <property type="entry name" value="ASY3-like"/>
</dbReference>
<sequence length="975" mass="110015">MDVGRQTDLQEERMRDRRSLSSNYRHCSQSRKMSVGVLVDSISKANTKDPQEPGPPITETETYSKRNVVKDREGHTPLMEKHEIVEPKDASPWVSTRSFNPKVSSSVAVQDTERTPSFPATRRTRPRSKLLEKASASHSLKFFPAKSGLGSDICRHKNFGKDIRSMEAGKVDDAENMENLVHSTEQGVRLEKEQVQGKDRTTETGGHETLRMKLWEILGNASSPNKHIPSLQCQELHLDQERNKKQSPIEKINLNSDTIESDSQTHIFTRPMTRSLTRRKDSTRKQSKNSEATKSIDRKDCQRKRIFSFKGDRSGGLYDNSNDGSLPSKRKKILGMSFGPETHQGVKPKNVEERQQLEKSRSIPAVEKLMVHKNKVSNASSCSGRRNDVIDEPKKGTKNNTSFESSLNAMTDQRDVEQSMDIETSKKNQQEDISDSLLKKNRNSVQDPSTPPSEIKSRGSLPKKGTKNNSLFESPLNTMTDQRDVEQSMDIRTSKKNQQEDISDSLLKKKRNSVHDPSTPPSEIKSRGSLPKSKQEELHGQGPAEKIFNTTNIRSFKSLLSPKSAECRPDVQQEPSVGRYKQNNSPKSSFLVKPSIVMDEDGDNRISKSSTDEMDSESSEDESHKDYRESEELSPEIRISENILPDSNKSHDNDKDVGVIGSSPASDSLKGVHDASKLEMYLEENHGDDLTRAVALFTMALAHIKTKLKSISSRRSADILWAAVEEIFFRLQNAESLIKTDMVKLTNLSHSTSKQLETRFQEKQEELLGIHKRFKAEVEQHLQDCGGLIEDLEEHQIELKRSVEKQKAAHKKFLSQVEQEINAQLDDAECRIMAVEKDDDRSYNVNASMKRKRVAQVHHLSQKRGGDKISKRLRALRSLIPNCTKIDKASVLDEAIEYLKLLQLQLQIMPFFAGLCVPPTQMILPTQYPIIGCSAIDLRFGLPFAGYGTRFQMPLPMNARLPVASASLQRSAQQP</sequence>
<feature type="compositionally biased region" description="Basic and acidic residues" evidence="6">
    <location>
        <begin position="349"/>
        <end position="361"/>
    </location>
</feature>
<evidence type="ECO:0000256" key="2">
    <source>
        <dbReference type="ARBA" id="ARBA00023015"/>
    </source>
</evidence>
<dbReference type="GO" id="GO:0051321">
    <property type="term" value="P:meiotic cell cycle"/>
    <property type="evidence" value="ECO:0007669"/>
    <property type="project" value="InterPro"/>
</dbReference>
<dbReference type="Proteomes" id="UP001190926">
    <property type="component" value="Unassembled WGS sequence"/>
</dbReference>
<feature type="region of interest" description="Disordered" evidence="6">
    <location>
        <begin position="312"/>
        <end position="331"/>
    </location>
</feature>
<feature type="coiled-coil region" evidence="5">
    <location>
        <begin position="789"/>
        <end position="838"/>
    </location>
</feature>
<feature type="compositionally biased region" description="Polar residues" evidence="6">
    <location>
        <begin position="20"/>
        <end position="32"/>
    </location>
</feature>
<accession>A0AAD4JEV7</accession>
<dbReference type="AlphaFoldDB" id="A0AAD4JEV7"/>
<dbReference type="PANTHER" id="PTHR36027:SF1">
    <property type="entry name" value="MEIOSIS-SPECIFIC PROTEIN ASY3"/>
    <property type="match status" value="1"/>
</dbReference>
<dbReference type="EMBL" id="SDAM02000078">
    <property type="protein sequence ID" value="KAH6832069.1"/>
    <property type="molecule type" value="Genomic_DNA"/>
</dbReference>
<feature type="region of interest" description="Disordered" evidence="6">
    <location>
        <begin position="184"/>
        <end position="205"/>
    </location>
</feature>
<dbReference type="InterPro" id="IPR011598">
    <property type="entry name" value="bHLH_dom"/>
</dbReference>
<feature type="domain" description="BHLH" evidence="7">
    <location>
        <begin position="853"/>
        <end position="902"/>
    </location>
</feature>
<dbReference type="InterPro" id="IPR046845">
    <property type="entry name" value="ASY3-like_CC"/>
</dbReference>
<feature type="compositionally biased region" description="Basic and acidic residues" evidence="6">
    <location>
        <begin position="8"/>
        <end position="19"/>
    </location>
</feature>
<feature type="compositionally biased region" description="Polar residues" evidence="6">
    <location>
        <begin position="398"/>
        <end position="411"/>
    </location>
</feature>
<dbReference type="PROSITE" id="PS50888">
    <property type="entry name" value="BHLH"/>
    <property type="match status" value="1"/>
</dbReference>
<dbReference type="Pfam" id="PF20435">
    <property type="entry name" value="ASY3-like"/>
    <property type="match status" value="2"/>
</dbReference>
<evidence type="ECO:0000313" key="8">
    <source>
        <dbReference type="EMBL" id="KAH6832069.1"/>
    </source>
</evidence>
<dbReference type="SMART" id="SM00353">
    <property type="entry name" value="HLH"/>
    <property type="match status" value="1"/>
</dbReference>
<feature type="compositionally biased region" description="Polar residues" evidence="6">
    <location>
        <begin position="253"/>
        <end position="275"/>
    </location>
</feature>
<feature type="compositionally biased region" description="Basic and acidic residues" evidence="6">
    <location>
        <begin position="621"/>
        <end position="631"/>
    </location>
</feature>
<feature type="region of interest" description="Disordered" evidence="6">
    <location>
        <begin position="1"/>
        <end position="69"/>
    </location>
</feature>
<keyword evidence="5" id="KW-0175">Coiled coil</keyword>
<dbReference type="SUPFAM" id="SSF47459">
    <property type="entry name" value="HLH, helix-loop-helix DNA-binding domain"/>
    <property type="match status" value="1"/>
</dbReference>
<reference evidence="8 9" key="1">
    <citation type="journal article" date="2021" name="Nat. Commun.">
        <title>Incipient diploidization of the medicinal plant Perilla within 10,000 years.</title>
        <authorList>
            <person name="Zhang Y."/>
            <person name="Shen Q."/>
            <person name="Leng L."/>
            <person name="Zhang D."/>
            <person name="Chen S."/>
            <person name="Shi Y."/>
            <person name="Ning Z."/>
            <person name="Chen S."/>
        </authorList>
    </citation>
    <scope>NUCLEOTIDE SEQUENCE [LARGE SCALE GENOMIC DNA]</scope>
    <source>
        <strain evidence="9">cv. PC099</strain>
    </source>
</reference>
<evidence type="ECO:0000256" key="3">
    <source>
        <dbReference type="ARBA" id="ARBA00023163"/>
    </source>
</evidence>
<dbReference type="PANTHER" id="PTHR36027">
    <property type="entry name" value="MEIOSIS-SPECIFIC PROTEIN ASY3"/>
    <property type="match status" value="1"/>
</dbReference>
<keyword evidence="2" id="KW-0805">Transcription regulation</keyword>
<feature type="compositionally biased region" description="Basic and acidic residues" evidence="6">
    <location>
        <begin position="385"/>
        <end position="395"/>
    </location>
</feature>